<dbReference type="GO" id="GO:0006749">
    <property type="term" value="P:glutathione metabolic process"/>
    <property type="evidence" value="ECO:0007669"/>
    <property type="project" value="TreeGrafter"/>
</dbReference>
<dbReference type="Gene3D" id="3.40.30.10">
    <property type="entry name" value="Glutaredoxin"/>
    <property type="match status" value="1"/>
</dbReference>
<dbReference type="InterPro" id="IPR036282">
    <property type="entry name" value="Glutathione-S-Trfase_C_sf"/>
</dbReference>
<dbReference type="PROSITE" id="PS50404">
    <property type="entry name" value="GST_NTER"/>
    <property type="match status" value="1"/>
</dbReference>
<gene>
    <name evidence="2" type="ORF">AC631_04682</name>
</gene>
<feature type="domain" description="GST N-terminal" evidence="1">
    <location>
        <begin position="8"/>
        <end position="89"/>
    </location>
</feature>
<dbReference type="Proteomes" id="UP000054251">
    <property type="component" value="Unassembled WGS sequence"/>
</dbReference>
<dbReference type="RefSeq" id="XP_015465660.1">
    <property type="nucleotide sequence ID" value="XM_015613511.1"/>
</dbReference>
<keyword evidence="3" id="KW-1185">Reference proteome</keyword>
<dbReference type="EMBL" id="LMYN01000135">
    <property type="protein sequence ID" value="KRZ99557.1"/>
    <property type="molecule type" value="Genomic_DNA"/>
</dbReference>
<evidence type="ECO:0000313" key="2">
    <source>
        <dbReference type="EMBL" id="KRZ99557.1"/>
    </source>
</evidence>
<dbReference type="InterPro" id="IPR004045">
    <property type="entry name" value="Glutathione_S-Trfase_N"/>
</dbReference>
<dbReference type="GO" id="GO:0006559">
    <property type="term" value="P:L-phenylalanine catabolic process"/>
    <property type="evidence" value="ECO:0007669"/>
    <property type="project" value="TreeGrafter"/>
</dbReference>
<dbReference type="PANTHER" id="PTHR42673:SF4">
    <property type="entry name" value="MALEYLACETOACETATE ISOMERASE"/>
    <property type="match status" value="1"/>
</dbReference>
<dbReference type="PANTHER" id="PTHR42673">
    <property type="entry name" value="MALEYLACETOACETATE ISOMERASE"/>
    <property type="match status" value="1"/>
</dbReference>
<name>A0A0V1PTK1_9ASCO</name>
<protein>
    <recommendedName>
        <fullName evidence="1">GST N-terminal domain-containing protein</fullName>
    </recommendedName>
</protein>
<evidence type="ECO:0000313" key="3">
    <source>
        <dbReference type="Proteomes" id="UP000054251"/>
    </source>
</evidence>
<dbReference type="GO" id="GO:0004364">
    <property type="term" value="F:glutathione transferase activity"/>
    <property type="evidence" value="ECO:0007669"/>
    <property type="project" value="TreeGrafter"/>
</dbReference>
<reference evidence="2 3" key="1">
    <citation type="submission" date="2015-11" db="EMBL/GenBank/DDBJ databases">
        <title>The genome of Debaryomyces fabryi.</title>
        <authorList>
            <person name="Tafer H."/>
            <person name="Lopandic K."/>
        </authorList>
    </citation>
    <scope>NUCLEOTIDE SEQUENCE [LARGE SCALE GENOMIC DNA]</scope>
    <source>
        <strain evidence="2 3">CBS 789</strain>
    </source>
</reference>
<dbReference type="InterPro" id="IPR054416">
    <property type="entry name" value="GST_UstS-like_C"/>
</dbReference>
<dbReference type="InterPro" id="IPR036249">
    <property type="entry name" value="Thioredoxin-like_sf"/>
</dbReference>
<dbReference type="GeneID" id="26841691"/>
<dbReference type="OrthoDB" id="4951845at2759"/>
<dbReference type="Pfam" id="PF13409">
    <property type="entry name" value="GST_N_2"/>
    <property type="match status" value="1"/>
</dbReference>
<dbReference type="GO" id="GO:0016034">
    <property type="term" value="F:maleylacetoacetate isomerase activity"/>
    <property type="evidence" value="ECO:0007669"/>
    <property type="project" value="TreeGrafter"/>
</dbReference>
<proteinExistence type="predicted"/>
<dbReference type="SUPFAM" id="SSF52833">
    <property type="entry name" value="Thioredoxin-like"/>
    <property type="match status" value="1"/>
</dbReference>
<dbReference type="CDD" id="cd03038">
    <property type="entry name" value="GST_N_etherase_LigE"/>
    <property type="match status" value="1"/>
</dbReference>
<evidence type="ECO:0000259" key="1">
    <source>
        <dbReference type="PROSITE" id="PS50404"/>
    </source>
</evidence>
<dbReference type="SUPFAM" id="SSF47616">
    <property type="entry name" value="GST C-terminal domain-like"/>
    <property type="match status" value="1"/>
</dbReference>
<sequence length="226" mass="25939">MTIKLYELRGKDPKFLWSSNPWKARMCLNLKGIEFESIPLTYPEIHANLPNILHKDKGCTVPVLVDDENVIQDSFEIAQYVDKKFPGASIFQGNIALHEFIYNWFAEIKGTLFKLVILDIADKLDDESKKYYIKKNTALYGDLKTAALKDRDENVKGIQKNLNLLFGNLKKNAFLSGETTGWTDITLASFLYMIKLANEDVFNEAIASTDQELFKGWWNNMSKLLK</sequence>
<dbReference type="AlphaFoldDB" id="A0A0V1PTK1"/>
<accession>A0A0V1PTK1</accession>
<organism evidence="2 3">
    <name type="scientific">Debaryomyces fabryi</name>
    <dbReference type="NCBI Taxonomy" id="58627"/>
    <lineage>
        <taxon>Eukaryota</taxon>
        <taxon>Fungi</taxon>
        <taxon>Dikarya</taxon>
        <taxon>Ascomycota</taxon>
        <taxon>Saccharomycotina</taxon>
        <taxon>Pichiomycetes</taxon>
        <taxon>Debaryomycetaceae</taxon>
        <taxon>Debaryomyces</taxon>
    </lineage>
</organism>
<dbReference type="Gene3D" id="1.20.1050.10">
    <property type="match status" value="1"/>
</dbReference>
<comment type="caution">
    <text evidence="2">The sequence shown here is derived from an EMBL/GenBank/DDBJ whole genome shotgun (WGS) entry which is preliminary data.</text>
</comment>
<dbReference type="Pfam" id="PF22041">
    <property type="entry name" value="GST_C_7"/>
    <property type="match status" value="1"/>
</dbReference>